<dbReference type="AlphaFoldDB" id="A0A8X7V6J4"/>
<organism evidence="1 2">
    <name type="scientific">Brassica carinata</name>
    <name type="common">Ethiopian mustard</name>
    <name type="synonym">Abyssinian cabbage</name>
    <dbReference type="NCBI Taxonomy" id="52824"/>
    <lineage>
        <taxon>Eukaryota</taxon>
        <taxon>Viridiplantae</taxon>
        <taxon>Streptophyta</taxon>
        <taxon>Embryophyta</taxon>
        <taxon>Tracheophyta</taxon>
        <taxon>Spermatophyta</taxon>
        <taxon>Magnoliopsida</taxon>
        <taxon>eudicotyledons</taxon>
        <taxon>Gunneridae</taxon>
        <taxon>Pentapetalae</taxon>
        <taxon>rosids</taxon>
        <taxon>malvids</taxon>
        <taxon>Brassicales</taxon>
        <taxon>Brassicaceae</taxon>
        <taxon>Brassiceae</taxon>
        <taxon>Brassica</taxon>
    </lineage>
</organism>
<comment type="caution">
    <text evidence="1">The sequence shown here is derived from an EMBL/GenBank/DDBJ whole genome shotgun (WGS) entry which is preliminary data.</text>
</comment>
<protein>
    <submittedName>
        <fullName evidence="1">Uncharacterized protein</fullName>
    </submittedName>
</protein>
<sequence>MVPVKSIIDNPYEEWSPGADFDWVDETDDLAVNHIVGLTSEGFKFQKEMFKGSLTGNDLARMRFGKK</sequence>
<dbReference type="EMBL" id="JAAMPC010000007">
    <property type="protein sequence ID" value="KAG2304169.1"/>
    <property type="molecule type" value="Genomic_DNA"/>
</dbReference>
<keyword evidence="2" id="KW-1185">Reference proteome</keyword>
<evidence type="ECO:0000313" key="1">
    <source>
        <dbReference type="EMBL" id="KAG2304169.1"/>
    </source>
</evidence>
<proteinExistence type="predicted"/>
<name>A0A8X7V6J4_BRACI</name>
<evidence type="ECO:0000313" key="2">
    <source>
        <dbReference type="Proteomes" id="UP000886595"/>
    </source>
</evidence>
<dbReference type="Proteomes" id="UP000886595">
    <property type="component" value="Unassembled WGS sequence"/>
</dbReference>
<dbReference type="OrthoDB" id="1114298at2759"/>
<accession>A0A8X7V6J4</accession>
<reference evidence="1 2" key="1">
    <citation type="submission" date="2020-02" db="EMBL/GenBank/DDBJ databases">
        <authorList>
            <person name="Ma Q."/>
            <person name="Huang Y."/>
            <person name="Song X."/>
            <person name="Pei D."/>
        </authorList>
    </citation>
    <scope>NUCLEOTIDE SEQUENCE [LARGE SCALE GENOMIC DNA]</scope>
    <source>
        <strain evidence="1">Sxm20200214</strain>
        <tissue evidence="1">Leaf</tissue>
    </source>
</reference>
<gene>
    <name evidence="1" type="ORF">Bca52824_032820</name>
</gene>